<evidence type="ECO:0000256" key="1">
    <source>
        <dbReference type="SAM" id="MobiDB-lite"/>
    </source>
</evidence>
<feature type="region of interest" description="Disordered" evidence="1">
    <location>
        <begin position="1"/>
        <end position="24"/>
    </location>
</feature>
<dbReference type="KEGG" id="strr:EKD16_19230"/>
<organism evidence="2 3">
    <name type="scientific">Streptomonospora litoralis</name>
    <dbReference type="NCBI Taxonomy" id="2498135"/>
    <lineage>
        <taxon>Bacteria</taxon>
        <taxon>Bacillati</taxon>
        <taxon>Actinomycetota</taxon>
        <taxon>Actinomycetes</taxon>
        <taxon>Streptosporangiales</taxon>
        <taxon>Nocardiopsidaceae</taxon>
        <taxon>Streptomonospora</taxon>
    </lineage>
</organism>
<accession>A0A4P6Q8P1</accession>
<feature type="compositionally biased region" description="Basic and acidic residues" evidence="1">
    <location>
        <begin position="11"/>
        <end position="24"/>
    </location>
</feature>
<keyword evidence="3" id="KW-1185">Reference proteome</keyword>
<feature type="compositionally biased region" description="Basic residues" evidence="1">
    <location>
        <begin position="291"/>
        <end position="303"/>
    </location>
</feature>
<proteinExistence type="predicted"/>
<dbReference type="AlphaFoldDB" id="A0A4P6Q8P1"/>
<dbReference type="Pfam" id="PF11392">
    <property type="entry name" value="AllH"/>
    <property type="match status" value="1"/>
</dbReference>
<evidence type="ECO:0008006" key="4">
    <source>
        <dbReference type="Google" id="ProtNLM"/>
    </source>
</evidence>
<evidence type="ECO:0000313" key="3">
    <source>
        <dbReference type="Proteomes" id="UP000292235"/>
    </source>
</evidence>
<name>A0A4P6Q8P1_9ACTN</name>
<evidence type="ECO:0000313" key="2">
    <source>
        <dbReference type="EMBL" id="QBI55609.1"/>
    </source>
</evidence>
<dbReference type="Proteomes" id="UP000292235">
    <property type="component" value="Chromosome"/>
</dbReference>
<feature type="region of interest" description="Disordered" evidence="1">
    <location>
        <begin position="291"/>
        <end position="310"/>
    </location>
</feature>
<reference evidence="2 3" key="1">
    <citation type="submission" date="2019-02" db="EMBL/GenBank/DDBJ databases">
        <authorList>
            <person name="Khodamoradi S."/>
            <person name="Hahnke R.L."/>
            <person name="Kaempfer P."/>
            <person name="Schumann P."/>
            <person name="Rohde M."/>
            <person name="Steinert M."/>
            <person name="Luzhetskyy A."/>
            <person name="Wink J."/>
            <person name="Ruckert C."/>
        </authorList>
    </citation>
    <scope>NUCLEOTIDE SEQUENCE [LARGE SCALE GENOMIC DNA]</scope>
    <source>
        <strain evidence="2 3">M2</strain>
    </source>
</reference>
<sequence length="310" mass="31081">MAARPPSAAAHGRDAPAHSGARDDSWPAAASSALYDIVSGPFRPSRMLGVSRLAVYLEVEGPHEATVIALLARDAVRLPNGLVLVGTQSVGPFADVAAATSVRIGRCSAVFDGPTGPCTVRAGRWWRPPAPRSPLTLRDTARATAELSRALGAAAGGLPSYAAAAPEGDLATPSRADDACARLIGRGPGLTPSGDDLVCGYLLAARHLGGPQAAAPLAAAAQRAGSATTALSAALIGHAAAGRACPEAVALLDALSGHAPVAPALATLRGIGHTSGTDLALGLLAGARAALRHRGDRRPRTQRPRTGSAP</sequence>
<dbReference type="EMBL" id="CP036455">
    <property type="protein sequence ID" value="QBI55609.1"/>
    <property type="molecule type" value="Genomic_DNA"/>
</dbReference>
<gene>
    <name evidence="2" type="ORF">EKD16_19230</name>
</gene>
<protein>
    <recommendedName>
        <fullName evidence="4">DUF2877 domain-containing protein</fullName>
    </recommendedName>
</protein>
<dbReference type="InterPro" id="IPR021530">
    <property type="entry name" value="AllH-like"/>
</dbReference>